<name>A0ABQ8MFE0_LABRO</name>
<comment type="caution">
    <text evidence="4">The sequence shown here is derived from an EMBL/GenBank/DDBJ whole genome shotgun (WGS) entry which is preliminary data.</text>
</comment>
<dbReference type="Proteomes" id="UP000830375">
    <property type="component" value="Unassembled WGS sequence"/>
</dbReference>
<evidence type="ECO:0000313" key="4">
    <source>
        <dbReference type="EMBL" id="KAI2661598.1"/>
    </source>
</evidence>
<evidence type="ECO:0000256" key="3">
    <source>
        <dbReference type="SAM" id="Coils"/>
    </source>
</evidence>
<feature type="coiled-coil region" evidence="3">
    <location>
        <begin position="180"/>
        <end position="214"/>
    </location>
</feature>
<keyword evidence="2 3" id="KW-0175">Coiled coil</keyword>
<sequence>MLRRKAHDQLGSLSLSLPRVLQEQVCFSRGQTPQLSASCGPPQQKAACLALCYFPQSPYLSLSREQRPMSLCLSRDDEPLPGLEALPFRLMQQDCTAVKTLLLRLRRTLQESTEISPASSLHSLPISPCSEKSLPFKSLRKAFSCGESVASVRGIMEPLALHPGKMSLDRGSKDPGREENQFLQQQLKEKDELIVRLQAELESTRAALKSLCQKADKSTQTDFLLSEGEEERLWCPLLSHSAPGGPDWPLLERRTTILHGSHDHQLLKVLSVFVGQMLSRKGQLLPITLPEVVPPVGIVMAEAPYSVMATLESAPQLFPLAGDHFLFFRKIQHRLSLRTAGLSTLGSTPAVPFGWPRSQMPLEISFETPSVRPTLVLHIISLCFLLRAL</sequence>
<dbReference type="PANTHER" id="PTHR22461:SF1">
    <property type="entry name" value="SERINE-RICH COILED-COIL DOMAIN-CONTAINING PROTEIN 1"/>
    <property type="match status" value="1"/>
</dbReference>
<organism evidence="4 5">
    <name type="scientific">Labeo rohita</name>
    <name type="common">Indian major carp</name>
    <name type="synonym">Cyprinus rohita</name>
    <dbReference type="NCBI Taxonomy" id="84645"/>
    <lineage>
        <taxon>Eukaryota</taxon>
        <taxon>Metazoa</taxon>
        <taxon>Chordata</taxon>
        <taxon>Craniata</taxon>
        <taxon>Vertebrata</taxon>
        <taxon>Euteleostomi</taxon>
        <taxon>Actinopterygii</taxon>
        <taxon>Neopterygii</taxon>
        <taxon>Teleostei</taxon>
        <taxon>Ostariophysi</taxon>
        <taxon>Cypriniformes</taxon>
        <taxon>Cyprinidae</taxon>
        <taxon>Labeoninae</taxon>
        <taxon>Labeonini</taxon>
        <taxon>Labeo</taxon>
    </lineage>
</organism>
<protein>
    <submittedName>
        <fullName evidence="4">Serine-rich coiled-coil domain-containing protein 1</fullName>
    </submittedName>
</protein>
<dbReference type="InterPro" id="IPR029627">
    <property type="entry name" value="CCSER"/>
</dbReference>
<reference evidence="4 5" key="1">
    <citation type="submission" date="2022-01" db="EMBL/GenBank/DDBJ databases">
        <title>A high-quality chromosome-level genome assembly of rohu carp, Labeo rohita.</title>
        <authorList>
            <person name="Arick M.A. II"/>
            <person name="Hsu C.-Y."/>
            <person name="Magbanua Z."/>
            <person name="Pechanova O."/>
            <person name="Grover C."/>
            <person name="Miller E."/>
            <person name="Thrash A."/>
            <person name="Ezzel L."/>
            <person name="Alam S."/>
            <person name="Benzie J."/>
            <person name="Hamilton M."/>
            <person name="Karsi A."/>
            <person name="Lawrence M.L."/>
            <person name="Peterson D.G."/>
        </authorList>
    </citation>
    <scope>NUCLEOTIDE SEQUENCE [LARGE SCALE GENOMIC DNA]</scope>
    <source>
        <strain evidence="5">BAU-BD-2019</strain>
        <tissue evidence="4">Blood</tissue>
    </source>
</reference>
<evidence type="ECO:0000256" key="2">
    <source>
        <dbReference type="ARBA" id="ARBA00023054"/>
    </source>
</evidence>
<dbReference type="PANTHER" id="PTHR22461">
    <property type="entry name" value="SERINE-RICH COILED-COIL DOMAIN-CONTAINING PROTEIN 2-RELATED"/>
    <property type="match status" value="1"/>
</dbReference>
<gene>
    <name evidence="4" type="ORF">H4Q32_007233</name>
</gene>
<dbReference type="EMBL" id="JACTAM010000008">
    <property type="protein sequence ID" value="KAI2661598.1"/>
    <property type="molecule type" value="Genomic_DNA"/>
</dbReference>
<evidence type="ECO:0000313" key="5">
    <source>
        <dbReference type="Proteomes" id="UP000830375"/>
    </source>
</evidence>
<accession>A0ABQ8MFE0</accession>
<comment type="similarity">
    <text evidence="1">Belongs to the CCSER family.</text>
</comment>
<evidence type="ECO:0000256" key="1">
    <source>
        <dbReference type="ARBA" id="ARBA00010949"/>
    </source>
</evidence>
<proteinExistence type="inferred from homology"/>
<keyword evidence="5" id="KW-1185">Reference proteome</keyword>